<gene>
    <name evidence="2" type="ORF">GCM10023333_11650</name>
</gene>
<dbReference type="RefSeq" id="WP_345334323.1">
    <property type="nucleotide sequence ID" value="NZ_BAABJZ010000015.1"/>
</dbReference>
<feature type="transmembrane region" description="Helical" evidence="1">
    <location>
        <begin position="89"/>
        <end position="110"/>
    </location>
</feature>
<evidence type="ECO:0000313" key="3">
    <source>
        <dbReference type="Proteomes" id="UP001499988"/>
    </source>
</evidence>
<feature type="transmembrane region" description="Helical" evidence="1">
    <location>
        <begin position="31"/>
        <end position="53"/>
    </location>
</feature>
<evidence type="ECO:0000256" key="1">
    <source>
        <dbReference type="SAM" id="Phobius"/>
    </source>
</evidence>
<organism evidence="2 3">
    <name type="scientific">Ferrimonas pelagia</name>
    <dbReference type="NCBI Taxonomy" id="1177826"/>
    <lineage>
        <taxon>Bacteria</taxon>
        <taxon>Pseudomonadati</taxon>
        <taxon>Pseudomonadota</taxon>
        <taxon>Gammaproteobacteria</taxon>
        <taxon>Alteromonadales</taxon>
        <taxon>Ferrimonadaceae</taxon>
        <taxon>Ferrimonas</taxon>
    </lineage>
</organism>
<proteinExistence type="predicted"/>
<keyword evidence="1" id="KW-1133">Transmembrane helix</keyword>
<name>A0ABP9EKH4_9GAMM</name>
<sequence length="131" mass="15378">MLFWRVMLVLLMVMMVCQSVSWLLNGGLSMLQWLLLCVAVLLFFPACGYAYNYPIVPRWYAIVCACILFVTFQFSLATWLLVWMKHPQLSALLPLMVHLCVVMIFLYPVWQYAFKSPQLWQAPKGTTRMRF</sequence>
<evidence type="ECO:0000313" key="2">
    <source>
        <dbReference type="EMBL" id="GAA4879387.1"/>
    </source>
</evidence>
<accession>A0ABP9EKH4</accession>
<keyword evidence="1" id="KW-0812">Transmembrane</keyword>
<keyword evidence="1" id="KW-0472">Membrane</keyword>
<dbReference type="EMBL" id="BAABJZ010000015">
    <property type="protein sequence ID" value="GAA4879387.1"/>
    <property type="molecule type" value="Genomic_DNA"/>
</dbReference>
<dbReference type="Proteomes" id="UP001499988">
    <property type="component" value="Unassembled WGS sequence"/>
</dbReference>
<reference evidence="3" key="1">
    <citation type="journal article" date="2019" name="Int. J. Syst. Evol. Microbiol.">
        <title>The Global Catalogue of Microorganisms (GCM) 10K type strain sequencing project: providing services to taxonomists for standard genome sequencing and annotation.</title>
        <authorList>
            <consortium name="The Broad Institute Genomics Platform"/>
            <consortium name="The Broad Institute Genome Sequencing Center for Infectious Disease"/>
            <person name="Wu L."/>
            <person name="Ma J."/>
        </authorList>
    </citation>
    <scope>NUCLEOTIDE SEQUENCE [LARGE SCALE GENOMIC DNA]</scope>
    <source>
        <strain evidence="3">JCM 18401</strain>
    </source>
</reference>
<protein>
    <submittedName>
        <fullName evidence="2">Uncharacterized protein</fullName>
    </submittedName>
</protein>
<feature type="transmembrane region" description="Helical" evidence="1">
    <location>
        <begin position="59"/>
        <end position="82"/>
    </location>
</feature>
<keyword evidence="3" id="KW-1185">Reference proteome</keyword>
<comment type="caution">
    <text evidence="2">The sequence shown here is derived from an EMBL/GenBank/DDBJ whole genome shotgun (WGS) entry which is preliminary data.</text>
</comment>
<feature type="transmembrane region" description="Helical" evidence="1">
    <location>
        <begin position="6"/>
        <end position="24"/>
    </location>
</feature>